<keyword evidence="3" id="KW-1185">Reference proteome</keyword>
<dbReference type="EnsemblMetazoa" id="HelroT180816">
    <property type="protein sequence ID" value="HelroP180816"/>
    <property type="gene ID" value="HelroG180816"/>
</dbReference>
<name>T1FGB5_HELRO</name>
<dbReference type="KEGG" id="hro:HELRODRAFT_180816"/>
<accession>T1FGB5</accession>
<dbReference type="Proteomes" id="UP000015101">
    <property type="component" value="Unassembled WGS sequence"/>
</dbReference>
<gene>
    <name evidence="2" type="primary">20207864</name>
    <name evidence="1" type="ORF">HELRODRAFT_180816</name>
</gene>
<evidence type="ECO:0000313" key="3">
    <source>
        <dbReference type="Proteomes" id="UP000015101"/>
    </source>
</evidence>
<dbReference type="GeneID" id="20207864"/>
<protein>
    <submittedName>
        <fullName evidence="1 2">Uncharacterized protein</fullName>
    </submittedName>
</protein>
<dbReference type="AlphaFoldDB" id="T1FGB5"/>
<reference evidence="2" key="3">
    <citation type="submission" date="2015-06" db="UniProtKB">
        <authorList>
            <consortium name="EnsemblMetazoa"/>
        </authorList>
    </citation>
    <scope>IDENTIFICATION</scope>
</reference>
<reference evidence="1 3" key="2">
    <citation type="journal article" date="2013" name="Nature">
        <title>Insights into bilaterian evolution from three spiralian genomes.</title>
        <authorList>
            <person name="Simakov O."/>
            <person name="Marletaz F."/>
            <person name="Cho S.J."/>
            <person name="Edsinger-Gonzales E."/>
            <person name="Havlak P."/>
            <person name="Hellsten U."/>
            <person name="Kuo D.H."/>
            <person name="Larsson T."/>
            <person name="Lv J."/>
            <person name="Arendt D."/>
            <person name="Savage R."/>
            <person name="Osoegawa K."/>
            <person name="de Jong P."/>
            <person name="Grimwood J."/>
            <person name="Chapman J.A."/>
            <person name="Shapiro H."/>
            <person name="Aerts A."/>
            <person name="Otillar R.P."/>
            <person name="Terry A.Y."/>
            <person name="Boore J.L."/>
            <person name="Grigoriev I.V."/>
            <person name="Lindberg D.R."/>
            <person name="Seaver E.C."/>
            <person name="Weisblat D.A."/>
            <person name="Putnam N.H."/>
            <person name="Rokhsar D.S."/>
        </authorList>
    </citation>
    <scope>NUCLEOTIDE SEQUENCE</scope>
</reference>
<dbReference type="CTD" id="20207864"/>
<dbReference type="EMBL" id="KB097605">
    <property type="protein sequence ID" value="ESN93499.1"/>
    <property type="molecule type" value="Genomic_DNA"/>
</dbReference>
<dbReference type="InParanoid" id="T1FGB5"/>
<dbReference type="HOGENOM" id="CLU_2017714_0_0_1"/>
<organism evidence="2 3">
    <name type="scientific">Helobdella robusta</name>
    <name type="common">Californian leech</name>
    <dbReference type="NCBI Taxonomy" id="6412"/>
    <lineage>
        <taxon>Eukaryota</taxon>
        <taxon>Metazoa</taxon>
        <taxon>Spiralia</taxon>
        <taxon>Lophotrochozoa</taxon>
        <taxon>Annelida</taxon>
        <taxon>Clitellata</taxon>
        <taxon>Hirudinea</taxon>
        <taxon>Rhynchobdellida</taxon>
        <taxon>Glossiphoniidae</taxon>
        <taxon>Helobdella</taxon>
    </lineage>
</organism>
<sequence length="123" mass="12411">MDVRRVSNIFNVTNPNLTVSTAGQSSGDVPTDPPTFSTTNAPTITIAVTSATTAAAANNTAFTAATNATLAPPVATLAPVADSAAVTTKPNGMGSGSEALGISVNSNLLCLFISFGYTDQFHF</sequence>
<evidence type="ECO:0000313" key="2">
    <source>
        <dbReference type="EnsemblMetazoa" id="HelroP180816"/>
    </source>
</evidence>
<proteinExistence type="predicted"/>
<evidence type="ECO:0000313" key="1">
    <source>
        <dbReference type="EMBL" id="ESN93499.1"/>
    </source>
</evidence>
<reference evidence="3" key="1">
    <citation type="submission" date="2012-12" db="EMBL/GenBank/DDBJ databases">
        <authorList>
            <person name="Hellsten U."/>
            <person name="Grimwood J."/>
            <person name="Chapman J.A."/>
            <person name="Shapiro H."/>
            <person name="Aerts A."/>
            <person name="Otillar R.P."/>
            <person name="Terry A.Y."/>
            <person name="Boore J.L."/>
            <person name="Simakov O."/>
            <person name="Marletaz F."/>
            <person name="Cho S.-J."/>
            <person name="Edsinger-Gonzales E."/>
            <person name="Havlak P."/>
            <person name="Kuo D.-H."/>
            <person name="Larsson T."/>
            <person name="Lv J."/>
            <person name="Arendt D."/>
            <person name="Savage R."/>
            <person name="Osoegawa K."/>
            <person name="de Jong P."/>
            <person name="Lindberg D.R."/>
            <person name="Seaver E.C."/>
            <person name="Weisblat D.A."/>
            <person name="Putnam N.H."/>
            <person name="Grigoriev I.V."/>
            <person name="Rokhsar D.S."/>
        </authorList>
    </citation>
    <scope>NUCLEOTIDE SEQUENCE</scope>
</reference>
<dbReference type="RefSeq" id="XP_009028363.1">
    <property type="nucleotide sequence ID" value="XM_009030115.1"/>
</dbReference>
<dbReference type="EMBL" id="AMQM01007382">
    <property type="status" value="NOT_ANNOTATED_CDS"/>
    <property type="molecule type" value="Genomic_DNA"/>
</dbReference>